<evidence type="ECO:0000259" key="1">
    <source>
        <dbReference type="PROSITE" id="PS50987"/>
    </source>
</evidence>
<dbReference type="InterPro" id="IPR013216">
    <property type="entry name" value="Methyltransf_11"/>
</dbReference>
<comment type="caution">
    <text evidence="2">The sequence shown here is derived from an EMBL/GenBank/DDBJ whole genome shotgun (WGS) entry which is preliminary data.</text>
</comment>
<dbReference type="Gene3D" id="1.10.10.10">
    <property type="entry name" value="Winged helix-like DNA-binding domain superfamily/Winged helix DNA-binding domain"/>
    <property type="match status" value="1"/>
</dbReference>
<proteinExistence type="predicted"/>
<dbReference type="SUPFAM" id="SSF46785">
    <property type="entry name" value="Winged helix' DNA-binding domain"/>
    <property type="match status" value="1"/>
</dbReference>
<dbReference type="PROSITE" id="PS50987">
    <property type="entry name" value="HTH_ARSR_2"/>
    <property type="match status" value="1"/>
</dbReference>
<dbReference type="SUPFAM" id="SSF53335">
    <property type="entry name" value="S-adenosyl-L-methionine-dependent methyltransferases"/>
    <property type="match status" value="1"/>
</dbReference>
<dbReference type="InterPro" id="IPR011991">
    <property type="entry name" value="ArsR-like_HTH"/>
</dbReference>
<feature type="domain" description="HTH arsR-type" evidence="1">
    <location>
        <begin position="1"/>
        <end position="90"/>
    </location>
</feature>
<evidence type="ECO:0000313" key="2">
    <source>
        <dbReference type="EMBL" id="PIE63426.1"/>
    </source>
</evidence>
<sequence>MKIVKQFKALSDPTRLRLLFILEHFELNVNEIVSLVNMVQSGVSRHLKILLEAGLLVSRKEGSFIYYTTNKNKDNRELVVLACKQLENDPGLRQDLARTQQCIVLRKNRSRRFFRTAAPCWDRLKRSVLGDFNPNSLFEQHLEDASVIADLGCGTGEMLAALLDKGPKTLIGVDVSPEMLEQARLRLPESPYLELRIGELEHLPMREQEADAALMSMVLYHVTEPEKAIQEVYRILSPGGLFLLVDFLKHTQEQIKEIIGGTWLGFTHQQISGWLDKTGFTLKHIESYPVEKRLTLTFYLAQK</sequence>
<dbReference type="Pfam" id="PF08241">
    <property type="entry name" value="Methyltransf_11"/>
    <property type="match status" value="1"/>
</dbReference>
<name>A0A2G6MTY8_9BACT</name>
<protein>
    <submittedName>
        <fullName evidence="2">ArsR family transcriptional regulator</fullName>
    </submittedName>
</protein>
<dbReference type="CDD" id="cd02440">
    <property type="entry name" value="AdoMet_MTases"/>
    <property type="match status" value="1"/>
</dbReference>
<gene>
    <name evidence="2" type="ORF">CSA25_00365</name>
</gene>
<dbReference type="Pfam" id="PF01022">
    <property type="entry name" value="HTH_5"/>
    <property type="match status" value="1"/>
</dbReference>
<dbReference type="InterPro" id="IPR036388">
    <property type="entry name" value="WH-like_DNA-bd_sf"/>
</dbReference>
<dbReference type="CDD" id="cd00090">
    <property type="entry name" value="HTH_ARSR"/>
    <property type="match status" value="1"/>
</dbReference>
<evidence type="ECO:0000313" key="3">
    <source>
        <dbReference type="Proteomes" id="UP000231203"/>
    </source>
</evidence>
<dbReference type="NCBIfam" id="NF033788">
    <property type="entry name" value="HTH_metalloreg"/>
    <property type="match status" value="1"/>
</dbReference>
<dbReference type="InterPro" id="IPR029063">
    <property type="entry name" value="SAM-dependent_MTases_sf"/>
</dbReference>
<dbReference type="Gene3D" id="3.40.50.150">
    <property type="entry name" value="Vaccinia Virus protein VP39"/>
    <property type="match status" value="1"/>
</dbReference>
<dbReference type="GO" id="GO:0003700">
    <property type="term" value="F:DNA-binding transcription factor activity"/>
    <property type="evidence" value="ECO:0007669"/>
    <property type="project" value="InterPro"/>
</dbReference>
<dbReference type="GO" id="GO:0008757">
    <property type="term" value="F:S-adenosylmethionine-dependent methyltransferase activity"/>
    <property type="evidence" value="ECO:0007669"/>
    <property type="project" value="InterPro"/>
</dbReference>
<dbReference type="InterPro" id="IPR036390">
    <property type="entry name" value="WH_DNA-bd_sf"/>
</dbReference>
<dbReference type="InterPro" id="IPR050508">
    <property type="entry name" value="Methyltransf_Superfamily"/>
</dbReference>
<dbReference type="PANTHER" id="PTHR42912">
    <property type="entry name" value="METHYLTRANSFERASE"/>
    <property type="match status" value="1"/>
</dbReference>
<dbReference type="PANTHER" id="PTHR42912:SF93">
    <property type="entry name" value="N6-ADENOSINE-METHYLTRANSFERASE TMT1A"/>
    <property type="match status" value="1"/>
</dbReference>
<dbReference type="AlphaFoldDB" id="A0A2G6MTY8"/>
<organism evidence="2 3">
    <name type="scientific">Desulfobacter postgatei</name>
    <dbReference type="NCBI Taxonomy" id="2293"/>
    <lineage>
        <taxon>Bacteria</taxon>
        <taxon>Pseudomonadati</taxon>
        <taxon>Thermodesulfobacteriota</taxon>
        <taxon>Desulfobacteria</taxon>
        <taxon>Desulfobacterales</taxon>
        <taxon>Desulfobacteraceae</taxon>
        <taxon>Desulfobacter</taxon>
    </lineage>
</organism>
<reference evidence="2 3" key="1">
    <citation type="submission" date="2017-10" db="EMBL/GenBank/DDBJ databases">
        <title>Novel microbial diversity and functional potential in the marine mammal oral microbiome.</title>
        <authorList>
            <person name="Dudek N.K."/>
            <person name="Sun C.L."/>
            <person name="Burstein D."/>
            <person name="Kantor R.S."/>
            <person name="Aliaga Goltsman D.S."/>
            <person name="Bik E.M."/>
            <person name="Thomas B.C."/>
            <person name="Banfield J.F."/>
            <person name="Relman D.A."/>
        </authorList>
    </citation>
    <scope>NUCLEOTIDE SEQUENCE [LARGE SCALE GENOMIC DNA]</scope>
    <source>
        <strain evidence="2">DOLJORAL78_47_202</strain>
    </source>
</reference>
<dbReference type="Proteomes" id="UP000231203">
    <property type="component" value="Unassembled WGS sequence"/>
</dbReference>
<accession>A0A2G6MTY8</accession>
<dbReference type="EMBL" id="PDTI01000007">
    <property type="protein sequence ID" value="PIE63426.1"/>
    <property type="molecule type" value="Genomic_DNA"/>
</dbReference>
<dbReference type="SMART" id="SM00418">
    <property type="entry name" value="HTH_ARSR"/>
    <property type="match status" value="1"/>
</dbReference>
<dbReference type="PRINTS" id="PR00778">
    <property type="entry name" value="HTHARSR"/>
</dbReference>
<dbReference type="InterPro" id="IPR001845">
    <property type="entry name" value="HTH_ArsR_DNA-bd_dom"/>
</dbReference>